<dbReference type="SUPFAM" id="SSF52540">
    <property type="entry name" value="P-loop containing nucleoside triphosphate hydrolases"/>
    <property type="match status" value="1"/>
</dbReference>
<dbReference type="Gene3D" id="3.40.50.300">
    <property type="entry name" value="P-loop containing nucleotide triphosphate hydrolases"/>
    <property type="match status" value="1"/>
</dbReference>
<dbReference type="Pfam" id="PF22688">
    <property type="entry name" value="Hda_lid"/>
    <property type="match status" value="1"/>
</dbReference>
<name>A0AA51RTY8_9GAMM</name>
<sequence>MQQLPLNIRLDQEVNFASYLIGKNHFLIDFLTHLKLDASELVFLWGEQGCGKSHLLQALGNRFSEVAFLPLQEPGLAPAMVDGMEQFSVVCIDDIQVIVGHKDWEEAIFHLYNRVKDRHGLLIITAELPPAELDIQLADLKSRLTAMTVFKVQPLSDNDKQVLLQQKAAAKGLALGSEVAQFMLSRSSRDLNHLMKALDELDTASLISQRKITVPFVKDVLGL</sequence>
<dbReference type="InterPro" id="IPR013317">
    <property type="entry name" value="DnaA_dom"/>
</dbReference>
<dbReference type="Pfam" id="PF00308">
    <property type="entry name" value="Bac_DnaA"/>
    <property type="match status" value="1"/>
</dbReference>
<dbReference type="AlphaFoldDB" id="A0AA51RTY8"/>
<dbReference type="InterPro" id="IPR003593">
    <property type="entry name" value="AAA+_ATPase"/>
</dbReference>
<dbReference type="SMART" id="SM00382">
    <property type="entry name" value="AAA"/>
    <property type="match status" value="1"/>
</dbReference>
<evidence type="ECO:0000313" key="2">
    <source>
        <dbReference type="EMBL" id="WMS87542.1"/>
    </source>
</evidence>
<dbReference type="NCBIfam" id="TIGR03420">
    <property type="entry name" value="DnaA_homol_Hda"/>
    <property type="match status" value="1"/>
</dbReference>
<evidence type="ECO:0000259" key="1">
    <source>
        <dbReference type="SMART" id="SM00382"/>
    </source>
</evidence>
<dbReference type="RefSeq" id="WP_309202682.1">
    <property type="nucleotide sequence ID" value="NZ_CP133548.1"/>
</dbReference>
<protein>
    <submittedName>
        <fullName evidence="2">DnaA regulatory inactivator Hda</fullName>
    </submittedName>
</protein>
<dbReference type="Gene3D" id="1.10.8.60">
    <property type="match status" value="1"/>
</dbReference>
<accession>A0AA51RTY8</accession>
<dbReference type="KEGG" id="plei:Q9312_01135"/>
<reference evidence="2 3" key="1">
    <citation type="submission" date="2023-08" db="EMBL/GenBank/DDBJ databases">
        <title>Pleionea litopenaei sp. nov., isolated from stomach of juvenile Litopenaeus vannamei.</title>
        <authorList>
            <person name="Rho A.M."/>
            <person name="Hwang C.Y."/>
        </authorList>
    </citation>
    <scope>NUCLEOTIDE SEQUENCE [LARGE SCALE GENOMIC DNA]</scope>
    <source>
        <strain evidence="2 3">HL-JVS1</strain>
    </source>
</reference>
<feature type="domain" description="AAA+ ATPase" evidence="1">
    <location>
        <begin position="38"/>
        <end position="155"/>
    </location>
</feature>
<dbReference type="InterPro" id="IPR027417">
    <property type="entry name" value="P-loop_NTPase"/>
</dbReference>
<keyword evidence="3" id="KW-1185">Reference proteome</keyword>
<evidence type="ECO:0000313" key="3">
    <source>
        <dbReference type="Proteomes" id="UP001239782"/>
    </source>
</evidence>
<dbReference type="GO" id="GO:0006270">
    <property type="term" value="P:DNA replication initiation"/>
    <property type="evidence" value="ECO:0007669"/>
    <property type="project" value="TreeGrafter"/>
</dbReference>
<dbReference type="InterPro" id="IPR055199">
    <property type="entry name" value="Hda_lid"/>
</dbReference>
<dbReference type="InterPro" id="IPR017788">
    <property type="entry name" value="Hda"/>
</dbReference>
<dbReference type="GO" id="GO:0032297">
    <property type="term" value="P:negative regulation of DNA-templated DNA replication initiation"/>
    <property type="evidence" value="ECO:0007669"/>
    <property type="project" value="InterPro"/>
</dbReference>
<proteinExistence type="predicted"/>
<dbReference type="Proteomes" id="UP001239782">
    <property type="component" value="Chromosome"/>
</dbReference>
<dbReference type="PANTHER" id="PTHR30050:SF5">
    <property type="entry name" value="DNAA REGULATORY INACTIVATOR HDA"/>
    <property type="match status" value="1"/>
</dbReference>
<organism evidence="2 3">
    <name type="scientific">Pleionea litopenaei</name>
    <dbReference type="NCBI Taxonomy" id="3070815"/>
    <lineage>
        <taxon>Bacteria</taxon>
        <taxon>Pseudomonadati</taxon>
        <taxon>Pseudomonadota</taxon>
        <taxon>Gammaproteobacteria</taxon>
        <taxon>Oceanospirillales</taxon>
        <taxon>Pleioneaceae</taxon>
        <taxon>Pleionea</taxon>
    </lineage>
</organism>
<gene>
    <name evidence="2" type="primary">hda</name>
    <name evidence="2" type="ORF">Q9312_01135</name>
</gene>
<dbReference type="EMBL" id="CP133548">
    <property type="protein sequence ID" value="WMS87542.1"/>
    <property type="molecule type" value="Genomic_DNA"/>
</dbReference>
<dbReference type="PANTHER" id="PTHR30050">
    <property type="entry name" value="CHROMOSOMAL REPLICATION INITIATOR PROTEIN DNAA"/>
    <property type="match status" value="1"/>
</dbReference>